<dbReference type="HOGENOM" id="CLU_962306_0_0_7"/>
<organism evidence="2 3">
    <name type="scientific">Haliangium ochraceum (strain DSM 14365 / JCM 11303 / SMP-2)</name>
    <dbReference type="NCBI Taxonomy" id="502025"/>
    <lineage>
        <taxon>Bacteria</taxon>
        <taxon>Pseudomonadati</taxon>
        <taxon>Myxococcota</taxon>
        <taxon>Polyangia</taxon>
        <taxon>Haliangiales</taxon>
        <taxon>Kofleriaceae</taxon>
        <taxon>Haliangium</taxon>
    </lineage>
</organism>
<dbReference type="SUPFAM" id="SSF52507">
    <property type="entry name" value="Homo-oligomeric flavin-containing Cys decarboxylases, HFCD"/>
    <property type="match status" value="1"/>
</dbReference>
<reference evidence="2 3" key="1">
    <citation type="journal article" date="2010" name="Stand. Genomic Sci.">
        <title>Complete genome sequence of Haliangium ochraceum type strain (SMP-2).</title>
        <authorList>
            <consortium name="US DOE Joint Genome Institute (JGI-PGF)"/>
            <person name="Ivanova N."/>
            <person name="Daum C."/>
            <person name="Lang E."/>
            <person name="Abt B."/>
            <person name="Kopitz M."/>
            <person name="Saunders E."/>
            <person name="Lapidus A."/>
            <person name="Lucas S."/>
            <person name="Glavina Del Rio T."/>
            <person name="Nolan M."/>
            <person name="Tice H."/>
            <person name="Copeland A."/>
            <person name="Cheng J.F."/>
            <person name="Chen F."/>
            <person name="Bruce D."/>
            <person name="Goodwin L."/>
            <person name="Pitluck S."/>
            <person name="Mavromatis K."/>
            <person name="Pati A."/>
            <person name="Mikhailova N."/>
            <person name="Chen A."/>
            <person name="Palaniappan K."/>
            <person name="Land M."/>
            <person name="Hauser L."/>
            <person name="Chang Y.J."/>
            <person name="Jeffries C.D."/>
            <person name="Detter J.C."/>
            <person name="Brettin T."/>
            <person name="Rohde M."/>
            <person name="Goker M."/>
            <person name="Bristow J."/>
            <person name="Markowitz V."/>
            <person name="Eisen J.A."/>
            <person name="Hugenholtz P."/>
            <person name="Kyrpides N.C."/>
            <person name="Klenk H.P."/>
        </authorList>
    </citation>
    <scope>NUCLEOTIDE SEQUENCE [LARGE SCALE GENOMIC DNA]</scope>
    <source>
        <strain evidence="3">DSM 14365 / CIP 107738 / JCM 11303 / AJ 13395 / SMP-2</strain>
    </source>
</reference>
<dbReference type="InterPro" id="IPR003382">
    <property type="entry name" value="Flavoprotein"/>
</dbReference>
<evidence type="ECO:0000313" key="2">
    <source>
        <dbReference type="EMBL" id="ACY16694.1"/>
    </source>
</evidence>
<dbReference type="eggNOG" id="COG0452">
    <property type="taxonomic scope" value="Bacteria"/>
</dbReference>
<dbReference type="Gene3D" id="3.40.50.1950">
    <property type="entry name" value="Flavin prenyltransferase-like"/>
    <property type="match status" value="1"/>
</dbReference>
<proteinExistence type="predicted"/>
<dbReference type="Pfam" id="PF02441">
    <property type="entry name" value="Flavoprotein"/>
    <property type="match status" value="1"/>
</dbReference>
<dbReference type="KEGG" id="hoh:Hoch_4196"/>
<dbReference type="GO" id="GO:0015937">
    <property type="term" value="P:coenzyme A biosynthetic process"/>
    <property type="evidence" value="ECO:0007669"/>
    <property type="project" value="TreeGrafter"/>
</dbReference>
<evidence type="ECO:0000259" key="1">
    <source>
        <dbReference type="Pfam" id="PF02441"/>
    </source>
</evidence>
<dbReference type="GO" id="GO:0010181">
    <property type="term" value="F:FMN binding"/>
    <property type="evidence" value="ECO:0007669"/>
    <property type="project" value="TreeGrafter"/>
</dbReference>
<dbReference type="PANTHER" id="PTHR14359">
    <property type="entry name" value="HOMO-OLIGOMERIC FLAVIN CONTAINING CYS DECARBOXYLASE FAMILY"/>
    <property type="match status" value="1"/>
</dbReference>
<dbReference type="EMBL" id="CP001804">
    <property type="protein sequence ID" value="ACY16694.1"/>
    <property type="molecule type" value="Genomic_DNA"/>
</dbReference>
<dbReference type="AlphaFoldDB" id="D0LKX4"/>
<name>D0LKX4_HALO1</name>
<dbReference type="GO" id="GO:0004633">
    <property type="term" value="F:phosphopantothenoylcysteine decarboxylase activity"/>
    <property type="evidence" value="ECO:0007669"/>
    <property type="project" value="TreeGrafter"/>
</dbReference>
<dbReference type="InterPro" id="IPR036551">
    <property type="entry name" value="Flavin_trans-like"/>
</dbReference>
<dbReference type="RefSeq" id="WP_012829292.1">
    <property type="nucleotide sequence ID" value="NC_013440.1"/>
</dbReference>
<evidence type="ECO:0000313" key="3">
    <source>
        <dbReference type="Proteomes" id="UP000001880"/>
    </source>
</evidence>
<dbReference type="OrthoDB" id="9802554at2"/>
<dbReference type="STRING" id="502025.Hoch_4196"/>
<dbReference type="PANTHER" id="PTHR14359:SF6">
    <property type="entry name" value="PHOSPHOPANTOTHENOYLCYSTEINE DECARBOXYLASE"/>
    <property type="match status" value="1"/>
</dbReference>
<protein>
    <submittedName>
        <fullName evidence="2">Flavoprotein</fullName>
    </submittedName>
</protein>
<sequence length="289" mass="31492">MSSSRCYLRHPRVAIALRDDACLFVRPGRDAIELSDVDTAALASLFELLALITPHEVLAEHLEPAFIEYLLSNEILVSGTHAELQEHLPRPGSADADKPFRRLVFGLTGAISASQVVWHLFELKRLYCQRIDVIMTEAAQRIVRPELLRYLGLEVWEEHGDGLARDQGGFEQLARDAEMVVVVPASARTLQKLAGGANSDMLSKTVACTRAPVVIVPVTNGHMWTNPAVARSVEQLREDGRYVVVPRAGVEVSQHEAARAASAIGGGGVLGSHLPDLLLAIRAAHRESP</sequence>
<feature type="domain" description="Flavoprotein" evidence="1">
    <location>
        <begin position="102"/>
        <end position="236"/>
    </location>
</feature>
<keyword evidence="3" id="KW-1185">Reference proteome</keyword>
<dbReference type="Proteomes" id="UP000001880">
    <property type="component" value="Chromosome"/>
</dbReference>
<dbReference type="GO" id="GO:0071513">
    <property type="term" value="C:phosphopantothenoylcysteine decarboxylase complex"/>
    <property type="evidence" value="ECO:0007669"/>
    <property type="project" value="TreeGrafter"/>
</dbReference>
<gene>
    <name evidence="2" type="ordered locus">Hoch_4196</name>
</gene>
<accession>D0LKX4</accession>